<reference evidence="5 6" key="2">
    <citation type="journal article" date="2022" name="Mol. Biol. Evol.">
        <title>Comparative Genomics Reveals Insights into the Divergent Evolution of Astigmatic Mites and Household Pest Adaptations.</title>
        <authorList>
            <person name="Xiong Q."/>
            <person name="Wan A.T."/>
            <person name="Liu X."/>
            <person name="Fung C.S."/>
            <person name="Xiao X."/>
            <person name="Malainual N."/>
            <person name="Hou J."/>
            <person name="Wang L."/>
            <person name="Wang M."/>
            <person name="Yang K.Y."/>
            <person name="Cui Y."/>
            <person name="Leung E.L."/>
            <person name="Nong W."/>
            <person name="Shin S.K."/>
            <person name="Au S.W."/>
            <person name="Jeong K.Y."/>
            <person name="Chew F.T."/>
            <person name="Hui J.H."/>
            <person name="Leung T.F."/>
            <person name="Tungtrongchitr A."/>
            <person name="Zhong N."/>
            <person name="Liu Z."/>
            <person name="Tsui S.K."/>
        </authorList>
    </citation>
    <scope>NUCLEOTIDE SEQUENCE [LARGE SCALE GENOMIC DNA]</scope>
    <source>
        <strain evidence="5">Derp</strain>
    </source>
</reference>
<proteinExistence type="predicted"/>
<dbReference type="Proteomes" id="UP000887458">
    <property type="component" value="Unassembled WGS sequence"/>
</dbReference>
<evidence type="ECO:0000259" key="4">
    <source>
        <dbReference type="PROSITE" id="PS50021"/>
    </source>
</evidence>
<evidence type="ECO:0000256" key="3">
    <source>
        <dbReference type="SAM" id="Coils"/>
    </source>
</evidence>
<feature type="domain" description="Calponin-homology (CH)" evidence="4">
    <location>
        <begin position="29"/>
        <end position="133"/>
    </location>
</feature>
<dbReference type="PANTHER" id="PTHR11915">
    <property type="entry name" value="SPECTRIN/FILAMIN RELATED CYTOSKELETAL PROTEIN"/>
    <property type="match status" value="1"/>
</dbReference>
<dbReference type="Gene3D" id="1.10.418.10">
    <property type="entry name" value="Calponin-like domain"/>
    <property type="match status" value="2"/>
</dbReference>
<name>A0ABQ8JIG2_DERPT</name>
<accession>A0ABQ8JIG2</accession>
<keyword evidence="2" id="KW-0009">Actin-binding</keyword>
<evidence type="ECO:0000256" key="2">
    <source>
        <dbReference type="ARBA" id="ARBA00023203"/>
    </source>
</evidence>
<organism evidence="5 6">
    <name type="scientific">Dermatophagoides pteronyssinus</name>
    <name type="common">European house dust mite</name>
    <dbReference type="NCBI Taxonomy" id="6956"/>
    <lineage>
        <taxon>Eukaryota</taxon>
        <taxon>Metazoa</taxon>
        <taxon>Ecdysozoa</taxon>
        <taxon>Arthropoda</taxon>
        <taxon>Chelicerata</taxon>
        <taxon>Arachnida</taxon>
        <taxon>Acari</taxon>
        <taxon>Acariformes</taxon>
        <taxon>Sarcoptiformes</taxon>
        <taxon>Astigmata</taxon>
        <taxon>Psoroptidia</taxon>
        <taxon>Analgoidea</taxon>
        <taxon>Pyroglyphidae</taxon>
        <taxon>Dermatophagoidinae</taxon>
        <taxon>Dermatophagoides</taxon>
    </lineage>
</organism>
<dbReference type="PROSITE" id="PS50021">
    <property type="entry name" value="CH"/>
    <property type="match status" value="2"/>
</dbReference>
<dbReference type="PROSITE" id="PS00019">
    <property type="entry name" value="ACTININ_1"/>
    <property type="match status" value="1"/>
</dbReference>
<feature type="domain" description="Calponin-homology (CH)" evidence="4">
    <location>
        <begin position="146"/>
        <end position="250"/>
    </location>
</feature>
<protein>
    <submittedName>
        <fullName evidence="5">Spectrin beta chain, non-erythrocytic 5</fullName>
    </submittedName>
</protein>
<dbReference type="SMART" id="SM00033">
    <property type="entry name" value="CH"/>
    <property type="match status" value="2"/>
</dbReference>
<dbReference type="InterPro" id="IPR001589">
    <property type="entry name" value="Actinin_actin-bd_CS"/>
</dbReference>
<dbReference type="SUPFAM" id="SSF47576">
    <property type="entry name" value="Calponin-homology domain, CH-domain"/>
    <property type="match status" value="1"/>
</dbReference>
<dbReference type="InterPro" id="IPR036872">
    <property type="entry name" value="CH_dom_sf"/>
</dbReference>
<comment type="caution">
    <text evidence="5">The sequence shown here is derived from an EMBL/GenBank/DDBJ whole genome shotgun (WGS) entry which is preliminary data.</text>
</comment>
<gene>
    <name evidence="5" type="primary">SPTBN5_1</name>
    <name evidence="5" type="ORF">DERP_002420</name>
</gene>
<feature type="coiled-coil region" evidence="3">
    <location>
        <begin position="738"/>
        <end position="780"/>
    </location>
</feature>
<evidence type="ECO:0000313" key="5">
    <source>
        <dbReference type="EMBL" id="KAH9422126.1"/>
    </source>
</evidence>
<keyword evidence="6" id="KW-1185">Reference proteome</keyword>
<evidence type="ECO:0000313" key="6">
    <source>
        <dbReference type="Proteomes" id="UP000887458"/>
    </source>
</evidence>
<evidence type="ECO:0000256" key="1">
    <source>
        <dbReference type="ARBA" id="ARBA00022737"/>
    </source>
</evidence>
<keyword evidence="3" id="KW-0175">Coiled coil</keyword>
<dbReference type="InterPro" id="IPR001715">
    <property type="entry name" value="CH_dom"/>
</dbReference>
<dbReference type="Gene3D" id="1.20.58.60">
    <property type="match status" value="1"/>
</dbReference>
<keyword evidence="1" id="KW-0677">Repeat</keyword>
<reference evidence="5 6" key="1">
    <citation type="journal article" date="2018" name="J. Allergy Clin. Immunol.">
        <title>High-quality assembly of Dermatophagoides pteronyssinus genome and transcriptome reveals a wide range of novel allergens.</title>
        <authorList>
            <person name="Liu X.Y."/>
            <person name="Yang K.Y."/>
            <person name="Wang M.Q."/>
            <person name="Kwok J.S."/>
            <person name="Zeng X."/>
            <person name="Yang Z."/>
            <person name="Xiao X.J."/>
            <person name="Lau C.P."/>
            <person name="Li Y."/>
            <person name="Huang Z.M."/>
            <person name="Ba J.G."/>
            <person name="Yim A.K."/>
            <person name="Ouyang C.Y."/>
            <person name="Ngai S.M."/>
            <person name="Chan T.F."/>
            <person name="Leung E.L."/>
            <person name="Liu L."/>
            <person name="Liu Z.G."/>
            <person name="Tsui S.K."/>
        </authorList>
    </citation>
    <scope>NUCLEOTIDE SEQUENCE [LARGE SCALE GENOMIC DNA]</scope>
    <source>
        <strain evidence="5">Derp</strain>
    </source>
</reference>
<dbReference type="Pfam" id="PF00307">
    <property type="entry name" value="CH"/>
    <property type="match status" value="2"/>
</dbReference>
<dbReference type="SUPFAM" id="SSF46966">
    <property type="entry name" value="Spectrin repeat"/>
    <property type="match status" value="2"/>
</dbReference>
<sequence>MNFSGDNFYCDNDRYERSKIDKLRFEREEIQAKTYKNWINSILIQGRTNIDNIYTDFNDGEKLIILLRLLTGENVGTINKSSSLLHKIANVSQCLRFIRNKNVYLESIGPDDIVNGNKTLTLGLIWTLILRFQLSRHLDFEQYDLKTIKESLLLWCCNRIKHLDFVEINDFHQSWQNGWAFIALVHSFRPESLDINALRQMESRELLTIAFDTGYQQLLIPKILDIDDVINKPDENSILTYVSFYYNLHSRTKNSETNIKRIQYLLTNISDVDNMQDSYKQICHTLLEWISTKSILFEQDVPMDHAQDEMFEFNQYFFNERFEKLNCRNHCETLYFEIISMQKKAGIKIFRPENGLKVKDLEKAWLNLEIKETRRLSKLKNLINQKQKICQQIQLFDLKSEKFENYICSKLKLLNKIFMIEKSSLQNLEQHLQQSEAICLDIIHDNNNMKFDSLISLANELIEQQQQQQQSNDSKFYSQYLNHIDEKLKRLQELASSNLTTIELTRHLFVDLSCIENIVNESNDLYGQINTIIVDIQSNNSIQSIMLNLEKLKYLEIYLIVLEKDYIESKRKFDSIRLDDKYRFCFIILDIDDFEKKLNDSKLNIVACRDLIEKLKRISEYKIQLNKFYTNVEYLWQFLNEKILITQSNPNDCLNFSQLHFIQRRNNIIKLELKVMERELYDTCKQGYLIIDSQHEHKDNNFINESIEEKIEKIKTDFKNFIVTINERTLLINDCLQLYQLIDELRQHKKLIENLNENFLKNIQEKIDLYQNDLLYLDRNRLESLHYYLIIELNFPDINLNKFRTIHLNLFELIRDRIDHIKQLISITRSDFNLRKLKQMLSVKIDENDGDDIIESNPAAISNTSSVAEIDLIFQLFFEQYEPTSYELEDSLNERNHFVVNDFHNMNRLSELIKHTMKLIKSAQDIVDLCQIENRSDIVQEERLVSDEMSENNNENNEHEQQQFPVTIEDHSESIQLVNIVEIENDDDDDDDKIPSIEIEIESEEEQKHRAAIIMKKKIFIHKLKNDIIFIYHYFINNSINNNHRIKI</sequence>
<dbReference type="EMBL" id="NJHN03000037">
    <property type="protein sequence ID" value="KAH9422126.1"/>
    <property type="molecule type" value="Genomic_DNA"/>
</dbReference>